<dbReference type="Pfam" id="PF14452">
    <property type="entry name" value="Multi_ubiq"/>
    <property type="match status" value="2"/>
</dbReference>
<organism evidence="2 3">
    <name type="scientific">Henriciella barbarensis</name>
    <dbReference type="NCBI Taxonomy" id="86342"/>
    <lineage>
        <taxon>Bacteria</taxon>
        <taxon>Pseudomonadati</taxon>
        <taxon>Pseudomonadota</taxon>
        <taxon>Alphaproteobacteria</taxon>
        <taxon>Hyphomonadales</taxon>
        <taxon>Hyphomonadaceae</taxon>
        <taxon>Henriciella</taxon>
    </lineage>
</organism>
<evidence type="ECO:0000313" key="3">
    <source>
        <dbReference type="Proteomes" id="UP000265431"/>
    </source>
</evidence>
<dbReference type="AlphaFoldDB" id="A0A399QR46"/>
<feature type="domain" description="Multi-ubiquitin" evidence="1">
    <location>
        <begin position="98"/>
        <end position="162"/>
    </location>
</feature>
<keyword evidence="3" id="KW-1185">Reference proteome</keyword>
<feature type="domain" description="Multi-ubiquitin" evidence="1">
    <location>
        <begin position="26"/>
        <end position="92"/>
    </location>
</feature>
<dbReference type="EMBL" id="QWGB01000014">
    <property type="protein sequence ID" value="RIJ20655.1"/>
    <property type="molecule type" value="Genomic_DNA"/>
</dbReference>
<dbReference type="InterPro" id="IPR025701">
    <property type="entry name" value="UBQ-conjugat_E2_E"/>
</dbReference>
<name>A0A399QR46_9PROT</name>
<evidence type="ECO:0000313" key="2">
    <source>
        <dbReference type="EMBL" id="RIJ20655.1"/>
    </source>
</evidence>
<dbReference type="InterPro" id="IPR027802">
    <property type="entry name" value="Multi-ubiquitin_dom"/>
</dbReference>
<protein>
    <recommendedName>
        <fullName evidence="1">Multi-ubiquitin domain-containing protein</fullName>
    </recommendedName>
</protein>
<comment type="caution">
    <text evidence="2">The sequence shown here is derived from an EMBL/GenBank/DDBJ whole genome shotgun (WGS) entry which is preliminary data.</text>
</comment>
<dbReference type="Proteomes" id="UP000265431">
    <property type="component" value="Unassembled WGS sequence"/>
</dbReference>
<gene>
    <name evidence="2" type="ORF">D1224_16270</name>
</gene>
<reference evidence="2 3" key="1">
    <citation type="submission" date="2018-08" db="EMBL/GenBank/DDBJ databases">
        <title>Henriciella mobilis sp. nov., isolated from seawater.</title>
        <authorList>
            <person name="Cheng H."/>
            <person name="Wu Y.-H."/>
            <person name="Xu X.-W."/>
            <person name="Guo L.-L."/>
        </authorList>
    </citation>
    <scope>NUCLEOTIDE SEQUENCE [LARGE SCALE GENOMIC DNA]</scope>
    <source>
        <strain evidence="2 3">CCUG66934</strain>
    </source>
</reference>
<dbReference type="RefSeq" id="WP_119380971.1">
    <property type="nucleotide sequence ID" value="NZ_QWGB01000014.1"/>
</dbReference>
<evidence type="ECO:0000259" key="1">
    <source>
        <dbReference type="Pfam" id="PF14452"/>
    </source>
</evidence>
<proteinExistence type="predicted"/>
<sequence length="301" mass="33618">MTDENLYVDLEDCARSGASATGATHFRVRVDDARHKIDDPKPTGRQLLKLASKTPVEEHLLFLLLRGGGLEEIQLDETVDLTRPGAERFLSFNSAASFRLELDGERFEWGAKLITGLKLKHLAGVDPACYALWREVRGGEDEPINDDQIIDLGEDGLERFFTVIEKTTAGDFASGGVLPRRDATYLADHDLAHEVRVSGDQTGLMLLKHSLPSGVFDADAADILIVLPPGYPDTSPDMFYCNPWLRLAGSGRYPKCADYAHQFDGVSWQRWSRHNNNWRPGKDGIWTMLKRIECAIREAAH</sequence>
<accession>A0A399QR46</accession>
<dbReference type="Pfam" id="PF14462">
    <property type="entry name" value="Prok-E2_E"/>
    <property type="match status" value="1"/>
</dbReference>
<dbReference type="OrthoDB" id="512401at2"/>